<name>F4GHD0_PARC1</name>
<dbReference type="RefSeq" id="WP_013739425.1">
    <property type="nucleotide sequence ID" value="NC_015436.1"/>
</dbReference>
<feature type="compositionally biased region" description="Low complexity" evidence="1">
    <location>
        <begin position="553"/>
        <end position="563"/>
    </location>
</feature>
<dbReference type="EMBL" id="CP002659">
    <property type="protein sequence ID" value="AEC02029.1"/>
    <property type="molecule type" value="Genomic_DNA"/>
</dbReference>
<dbReference type="OrthoDB" id="2237640at2"/>
<dbReference type="Proteomes" id="UP000007939">
    <property type="component" value="Chromosome"/>
</dbReference>
<dbReference type="Gene3D" id="2.60.120.40">
    <property type="match status" value="1"/>
</dbReference>
<feature type="compositionally biased region" description="Basic and acidic residues" evidence="1">
    <location>
        <begin position="569"/>
        <end position="584"/>
    </location>
</feature>
<feature type="compositionally biased region" description="Polar residues" evidence="1">
    <location>
        <begin position="713"/>
        <end position="722"/>
    </location>
</feature>
<feature type="compositionally biased region" description="Basic and acidic residues" evidence="1">
    <location>
        <begin position="726"/>
        <end position="735"/>
    </location>
</feature>
<feature type="region of interest" description="Disordered" evidence="1">
    <location>
        <begin position="713"/>
        <end position="744"/>
    </location>
</feature>
<dbReference type="STRING" id="760011.Spico_0804"/>
<reference evidence="2 3" key="2">
    <citation type="journal article" date="2012" name="Stand. Genomic Sci.">
        <title>Complete genome sequence of the termite hindgut bacterium Spirochaeta coccoides type strain (SPN1(T)), reclassification in the genus Sphaerochaeta as Sphaerochaeta coccoides comb. nov. and emendations of the family Spirochaetaceae and the genus Sphaerochaeta.</title>
        <authorList>
            <person name="Abt B."/>
            <person name="Han C."/>
            <person name="Scheuner C."/>
            <person name="Lu M."/>
            <person name="Lapidus A."/>
            <person name="Nolan M."/>
            <person name="Lucas S."/>
            <person name="Hammon N."/>
            <person name="Deshpande S."/>
            <person name="Cheng J.F."/>
            <person name="Tapia R."/>
            <person name="Goodwin L.A."/>
            <person name="Pitluck S."/>
            <person name="Liolios K."/>
            <person name="Pagani I."/>
            <person name="Ivanova N."/>
            <person name="Mavromatis K."/>
            <person name="Mikhailova N."/>
            <person name="Huntemann M."/>
            <person name="Pati A."/>
            <person name="Chen A."/>
            <person name="Palaniappan K."/>
            <person name="Land M."/>
            <person name="Hauser L."/>
            <person name="Brambilla E.M."/>
            <person name="Rohde M."/>
            <person name="Spring S."/>
            <person name="Gronow S."/>
            <person name="Goker M."/>
            <person name="Woyke T."/>
            <person name="Bristow J."/>
            <person name="Eisen J.A."/>
            <person name="Markowitz V."/>
            <person name="Hugenholtz P."/>
            <person name="Kyrpides N.C."/>
            <person name="Klenk H.P."/>
            <person name="Detter J.C."/>
        </authorList>
    </citation>
    <scope>NUCLEOTIDE SEQUENCE [LARGE SCALE GENOMIC DNA]</scope>
    <source>
        <strain evidence="3">ATCC BAA-1237 / DSM 17374 / SPN1</strain>
    </source>
</reference>
<feature type="region of interest" description="Disordered" evidence="1">
    <location>
        <begin position="553"/>
        <end position="597"/>
    </location>
</feature>
<gene>
    <name evidence="2" type="ordered locus">Spico_0804</name>
</gene>
<reference evidence="3" key="1">
    <citation type="submission" date="2011-04" db="EMBL/GenBank/DDBJ databases">
        <title>The complete genome of Spirochaeta coccoides DSM 17374.</title>
        <authorList>
            <person name="Lucas S."/>
            <person name="Copeland A."/>
            <person name="Lapidus A."/>
            <person name="Bruce D."/>
            <person name="Goodwin L."/>
            <person name="Pitluck S."/>
            <person name="Peters L."/>
            <person name="Kyrpides N."/>
            <person name="Mavromatis K."/>
            <person name="Pagani I."/>
            <person name="Ivanova N."/>
            <person name="Ovchinnikova G."/>
            <person name="Lu M."/>
            <person name="Detter J.C."/>
            <person name="Tapia R."/>
            <person name="Han C."/>
            <person name="Land M."/>
            <person name="Hauser L."/>
            <person name="Markowitz V."/>
            <person name="Cheng J.-F."/>
            <person name="Hugenholtz P."/>
            <person name="Woyke T."/>
            <person name="Wu D."/>
            <person name="Spring S."/>
            <person name="Schroeder M."/>
            <person name="Brambilla E."/>
            <person name="Klenk H.-P."/>
            <person name="Eisen J.A."/>
        </authorList>
    </citation>
    <scope>NUCLEOTIDE SEQUENCE [LARGE SCALE GENOMIC DNA]</scope>
    <source>
        <strain evidence="3">ATCC BAA-1237 / DSM 17374 / SPN1</strain>
    </source>
</reference>
<feature type="region of interest" description="Disordered" evidence="1">
    <location>
        <begin position="483"/>
        <end position="514"/>
    </location>
</feature>
<protein>
    <submittedName>
        <fullName evidence="2">Collagen triple helix repeat-containing protein</fullName>
    </submittedName>
</protein>
<sequence>MVEENIRILLGASHDYDISSSLVAGSFSLKRTLCDASFKSTLNSIRFSLIYSAEIVSYLMTSTQRIPILVFLNEQSIFEGKMDPQLSTSWQGMDMGPLSLEAVDFTVDLNVSLKQSVNWPEDVGGDSFWIFKRSDVEHSILYRLLKQAGLEGRIASDAPDISKRVRHFAASKGDATYRSLIDALGQDFDFVLTTTSSGQFITWEWTVSGNLSQAGLLTDDDILANRGGTGLTISKRYEAYDGVKVTWPKLKVMSDALLWRGNLPVGDTSDPTPGEAIAAGDYWPEDSDIIETWQKFGADYLDTSYLSGQTRLQNKDLGLVSSSNHYIKDIKDESIQLDPIRPGITAVVYEALQAQLRYKNYGSSAAKLYWAEIWGKALARDSLIETCYPELPETPYIHKAGYITDSGEAERLTNTLWIRFSQGIYDISFRSSQSYEPGSRKKIKLENGWEGYVIIIGCSRAYDFNGINSYTAVSVQGGLEVTPTTTAHQSSGKSVLPGKDGEPGEKGEQGLTGADGKSSYFHQAWANSSDGTVGFSTSVSAGKLFIGTYSDFTSTDSTSPSSYNWQPVKGDKGDKGDKGERGERGLQGLQGEDGVQGIPGVPGEDGLTAYGHIAYADTEQGGGFSQNPVGKAYVGFYSDHNPADSIDPSDYNWSLIKGADGAQGIQGPTGADGKTSYFHTAWANSSDGTVGFSTTASAGKLFIGTYSDFTAADSTSPSSYNWQPVKGDKGDKGDQGEPGSSGIPGYLGVSTSGLTLSVRGFDSDGNFGADTGYIYAGSQRISVIGTDYICTGQGQGYILIDQGGVVAFARLQPQSVGSNAWMEWQNFNSGDIISGSFVVGQFAVSGEILSAEMMTVVSTDRFISQQAMAIMQGSESSLDTNLNLWAKALGIEKLFERVGAMEAFVNKLFANQVEVIGSIYSGYDAAGNPPSDGSGWWLGQGQLKAVRAILRDIIVETLDSDGLTPVLKTQRAVKGETRESAPGKTLWSTDALYSAVALSVSQDLQTISGSYLGKTISGGTKLAGTSAFLLKDQFSGSHSQWGEYPELKWSYTIPAGIYVFSYRLTSESLSSTRPATSLLTKNNASYASFFARVSSGASIGPQTVTGTIQVNPGDTIKLFVNGSESSSGSETGGAGWVYFDCLSQASHGVFVRFSDGNTSLISLDTFRQDSCVIGAWSSQNNLHYISGTDFYSGLSSLQIGMDTATNTASSTVALTPAGGSAKTLTGIAKVTRNADGITFANATESVTIQNWGGTGSAVGVYSAVSCSVQLLSQRAQVIMSNPTPATSTTSLGTSEEPFYGGYVSDALRAVGNIPMNLVRAWGVWSNGLVADFNVNTFQYRGTGKWSVVFDNLLPTTNYALFVVGIRTDEPNDYAVIGQMSTRYTEKCNFTINHNASLNGHTNFAVLAIG</sequence>
<feature type="compositionally biased region" description="Basic and acidic residues" evidence="1">
    <location>
        <begin position="499"/>
        <end position="508"/>
    </location>
</feature>
<dbReference type="InterPro" id="IPR008983">
    <property type="entry name" value="Tumour_necrosis_fac-like_dom"/>
</dbReference>
<organism evidence="2 3">
    <name type="scientific">Parasphaerochaeta coccoides (strain ATCC BAA-1237 / DSM 17374 / SPN1)</name>
    <name type="common">Sphaerochaeta coccoides</name>
    <dbReference type="NCBI Taxonomy" id="760011"/>
    <lineage>
        <taxon>Bacteria</taxon>
        <taxon>Pseudomonadati</taxon>
        <taxon>Spirochaetota</taxon>
        <taxon>Spirochaetia</taxon>
        <taxon>Spirochaetales</taxon>
        <taxon>Sphaerochaetaceae</taxon>
        <taxon>Parasphaerochaeta</taxon>
    </lineage>
</organism>
<keyword evidence="2" id="KW-0176">Collagen</keyword>
<dbReference type="KEGG" id="scc:Spico_0804"/>
<dbReference type="eggNOG" id="COG4733">
    <property type="taxonomic scope" value="Bacteria"/>
</dbReference>
<keyword evidence="3" id="KW-1185">Reference proteome</keyword>
<evidence type="ECO:0000313" key="2">
    <source>
        <dbReference type="EMBL" id="AEC02029.1"/>
    </source>
</evidence>
<dbReference type="PANTHER" id="PTHR24637">
    <property type="entry name" value="COLLAGEN"/>
    <property type="match status" value="1"/>
</dbReference>
<accession>F4GHD0</accession>
<dbReference type="HOGENOM" id="CLU_253774_0_0_12"/>
<proteinExistence type="predicted"/>
<feature type="compositionally biased region" description="Polar residues" evidence="1">
    <location>
        <begin position="483"/>
        <end position="493"/>
    </location>
</feature>
<evidence type="ECO:0000256" key="1">
    <source>
        <dbReference type="SAM" id="MobiDB-lite"/>
    </source>
</evidence>
<evidence type="ECO:0000313" key="3">
    <source>
        <dbReference type="Proteomes" id="UP000007939"/>
    </source>
</evidence>